<dbReference type="Proteomes" id="UP000492821">
    <property type="component" value="Unassembled WGS sequence"/>
</dbReference>
<feature type="transmembrane region" description="Helical" evidence="2">
    <location>
        <begin position="390"/>
        <end position="409"/>
    </location>
</feature>
<keyword evidence="2" id="KW-1133">Transmembrane helix</keyword>
<keyword evidence="2" id="KW-0472">Membrane</keyword>
<evidence type="ECO:0000313" key="4">
    <source>
        <dbReference type="WBParaSite" id="Pan_g12511.t1"/>
    </source>
</evidence>
<keyword evidence="2" id="KW-0812">Transmembrane</keyword>
<feature type="compositionally biased region" description="Acidic residues" evidence="1">
    <location>
        <begin position="109"/>
        <end position="121"/>
    </location>
</feature>
<evidence type="ECO:0000256" key="2">
    <source>
        <dbReference type="SAM" id="Phobius"/>
    </source>
</evidence>
<organism evidence="3 4">
    <name type="scientific">Panagrellus redivivus</name>
    <name type="common">Microworm</name>
    <dbReference type="NCBI Taxonomy" id="6233"/>
    <lineage>
        <taxon>Eukaryota</taxon>
        <taxon>Metazoa</taxon>
        <taxon>Ecdysozoa</taxon>
        <taxon>Nematoda</taxon>
        <taxon>Chromadorea</taxon>
        <taxon>Rhabditida</taxon>
        <taxon>Tylenchina</taxon>
        <taxon>Panagrolaimomorpha</taxon>
        <taxon>Panagrolaimoidea</taxon>
        <taxon>Panagrolaimidae</taxon>
        <taxon>Panagrellus</taxon>
    </lineage>
</organism>
<reference evidence="3" key="1">
    <citation type="journal article" date="2013" name="Genetics">
        <title>The draft genome and transcriptome of Panagrellus redivivus are shaped by the harsh demands of a free-living lifestyle.</title>
        <authorList>
            <person name="Srinivasan J."/>
            <person name="Dillman A.R."/>
            <person name="Macchietto M.G."/>
            <person name="Heikkinen L."/>
            <person name="Lakso M."/>
            <person name="Fracchia K.M."/>
            <person name="Antoshechkin I."/>
            <person name="Mortazavi A."/>
            <person name="Wong G."/>
            <person name="Sternberg P.W."/>
        </authorList>
    </citation>
    <scope>NUCLEOTIDE SEQUENCE [LARGE SCALE GENOMIC DNA]</scope>
    <source>
        <strain evidence="3">MT8872</strain>
    </source>
</reference>
<accession>A0A7E4UT27</accession>
<name>A0A7E4UT27_PANRE</name>
<evidence type="ECO:0000313" key="3">
    <source>
        <dbReference type="Proteomes" id="UP000492821"/>
    </source>
</evidence>
<dbReference type="WBParaSite" id="Pan_g12511.t1">
    <property type="protein sequence ID" value="Pan_g12511.t1"/>
    <property type="gene ID" value="Pan_g12511"/>
</dbReference>
<feature type="compositionally biased region" description="Basic and acidic residues" evidence="1">
    <location>
        <begin position="220"/>
        <end position="238"/>
    </location>
</feature>
<dbReference type="AlphaFoldDB" id="A0A7E4UT27"/>
<feature type="transmembrane region" description="Helical" evidence="2">
    <location>
        <begin position="6"/>
        <end position="31"/>
    </location>
</feature>
<feature type="compositionally biased region" description="Polar residues" evidence="1">
    <location>
        <begin position="156"/>
        <end position="165"/>
    </location>
</feature>
<feature type="region of interest" description="Disordered" evidence="1">
    <location>
        <begin position="218"/>
        <end position="292"/>
    </location>
</feature>
<feature type="transmembrane region" description="Helical" evidence="2">
    <location>
        <begin position="355"/>
        <end position="378"/>
    </location>
</feature>
<protein>
    <submittedName>
        <fullName evidence="4">Uncharacterized protein</fullName>
    </submittedName>
</protein>
<keyword evidence="3" id="KW-1185">Reference proteome</keyword>
<proteinExistence type="predicted"/>
<reference evidence="4" key="2">
    <citation type="submission" date="2020-10" db="UniProtKB">
        <authorList>
            <consortium name="WormBaseParasite"/>
        </authorList>
    </citation>
    <scope>IDENTIFICATION</scope>
</reference>
<sequence>MGWKCFQFWFGVRLLLALLAHFNWFTAFFWYKCIYFSLWKSYDLLWFWMHFLLCACFPPLRPENFLLVWCNLLIHKYREPQKDFRQIYNQLYNRRFSKSERALQSLEKEEVDDKDDEDSDSDGVKGDNGLSVIPETTTTKENIYPDIAAKPKPKVTIQSPPTGTRLQKDNNEGDSLIEEGGNQGDTLEPEPTEDETKSNASSGVRRVLNKALPGILKRKLNFDEPNADKQSPDDDTKSNKSGNFKLQKLIPNKFQRSVSTEAEKEEAEEEKRRLKQQKRDAKERRKRERRERKEILRRQAAIERQRKIVSDSIELMLQCLRSACSFAILTGNIHKHFMTGPFIPKEQTAFNNPDMLMLFTVTMLLDVFLFWVTTVMTYCRQCRLCCRLGICKFFLWLVILLALMFGVMFRPMHFVHEQLDYTWCHFMPGSDLENYLDG</sequence>
<feature type="region of interest" description="Disordered" evidence="1">
    <location>
        <begin position="107"/>
        <end position="206"/>
    </location>
</feature>
<evidence type="ECO:0000256" key="1">
    <source>
        <dbReference type="SAM" id="MobiDB-lite"/>
    </source>
</evidence>
<feature type="compositionally biased region" description="Basic and acidic residues" evidence="1">
    <location>
        <begin position="269"/>
        <end position="283"/>
    </location>
</feature>